<dbReference type="SUPFAM" id="SSF57997">
    <property type="entry name" value="Tropomyosin"/>
    <property type="match status" value="1"/>
</dbReference>
<evidence type="ECO:0000256" key="3">
    <source>
        <dbReference type="SAM" id="Phobius"/>
    </source>
</evidence>
<proteinExistence type="predicted"/>
<dbReference type="Pfam" id="PF11283">
    <property type="entry name" value="DUF3084"/>
    <property type="match status" value="1"/>
</dbReference>
<dbReference type="KEGG" id="cep:Cri9333_1406"/>
<keyword evidence="1 2" id="KW-0175">Coiled coil</keyword>
<dbReference type="Proteomes" id="UP000010472">
    <property type="component" value="Chromosome"/>
</dbReference>
<name>K9VYQ7_9CYAN</name>
<dbReference type="RefSeq" id="WP_015202422.1">
    <property type="nucleotide sequence ID" value="NC_019753.1"/>
</dbReference>
<keyword evidence="3" id="KW-0472">Membrane</keyword>
<dbReference type="EMBL" id="CP003620">
    <property type="protein sequence ID" value="AFZ12300.1"/>
    <property type="molecule type" value="Genomic_DNA"/>
</dbReference>
<evidence type="ECO:0000313" key="4">
    <source>
        <dbReference type="EMBL" id="AFZ12300.1"/>
    </source>
</evidence>
<dbReference type="PANTHER" id="PTHR45916">
    <property type="entry name" value="STRUCTURAL MAINTENANCE OF CHROMOSOMES PROTEIN 5"/>
    <property type="match status" value="1"/>
</dbReference>
<dbReference type="HOGENOM" id="CLU_033222_0_0_3"/>
<dbReference type="PATRIC" id="fig|1173022.3.peg.1524"/>
<dbReference type="InterPro" id="IPR021435">
    <property type="entry name" value="DUF3084"/>
</dbReference>
<dbReference type="AlphaFoldDB" id="K9VYQ7"/>
<dbReference type="GO" id="GO:0000724">
    <property type="term" value="P:double-strand break repair via homologous recombination"/>
    <property type="evidence" value="ECO:0007669"/>
    <property type="project" value="TreeGrafter"/>
</dbReference>
<organism evidence="4 5">
    <name type="scientific">Crinalium epipsammum PCC 9333</name>
    <dbReference type="NCBI Taxonomy" id="1173022"/>
    <lineage>
        <taxon>Bacteria</taxon>
        <taxon>Bacillati</taxon>
        <taxon>Cyanobacteriota</taxon>
        <taxon>Cyanophyceae</taxon>
        <taxon>Gomontiellales</taxon>
        <taxon>Gomontiellaceae</taxon>
        <taxon>Crinalium</taxon>
    </lineage>
</organism>
<dbReference type="PANTHER" id="PTHR45916:SF1">
    <property type="entry name" value="STRUCTURAL MAINTENANCE OF CHROMOSOMES PROTEIN 5"/>
    <property type="match status" value="1"/>
</dbReference>
<evidence type="ECO:0008006" key="6">
    <source>
        <dbReference type="Google" id="ProtNLM"/>
    </source>
</evidence>
<feature type="transmembrane region" description="Helical" evidence="3">
    <location>
        <begin position="47"/>
        <end position="67"/>
    </location>
</feature>
<sequence>MSSGYILIVAILILGGVIAASGDRIGTRVGKARLSLFKLRPKQTATLVTIVTGSLIAALTLGILIAASEQLRTGLFDLKVIQRKLSTTRKELTVVVEQKNQVESELTKAKTERSQAEKQLDTINQSLKEIIAKQSLTAKQLNSTQRQLGVVSQQKIALSKEITQIQGERQDLIEQRNQVKEQVNQLNSQVSQLQGNIAQLRGQINQLNGQIAQLRGQINQRDREIAKRDITIAQRERVISQRQDLEKQLKKGISERETRLNQLGQQLKDREIQLTQRQTELKQRDQQLQQRQAQLNEQDQKLKTLEVQLKQGEIQLGERDKQLKQLDQEFQQIETQLTQRDQQLKQLESQLGQRSQRLAFLEKEVGKLEQDYQVLRQGNVVLSRNEVLAAAVLRVVEPSSARRAIDQLLSQANRTSIESTRPGVKKNNERVVQIASTQVDQLINQIKDGRDYVVRIFSAGNYVVGEKQVEVFADVSLNQVVFKAGDTVAATDAEPATMTEVEIRKKIDLLLSASQFRARRVGIVGDTILQVGDGRITTFIRFLEQVKQYKHSLDLKAIAAEDTYTSGPLKIKLVAIKDGQVVFST</sequence>
<reference evidence="4 5" key="1">
    <citation type="submission" date="2012-06" db="EMBL/GenBank/DDBJ databases">
        <title>Finished chromosome of genome of Crinalium epipsammum PCC 9333.</title>
        <authorList>
            <consortium name="US DOE Joint Genome Institute"/>
            <person name="Gugger M."/>
            <person name="Coursin T."/>
            <person name="Rippka R."/>
            <person name="Tandeau De Marsac N."/>
            <person name="Huntemann M."/>
            <person name="Wei C.-L."/>
            <person name="Han J."/>
            <person name="Detter J.C."/>
            <person name="Han C."/>
            <person name="Tapia R."/>
            <person name="Davenport K."/>
            <person name="Daligault H."/>
            <person name="Erkkila T."/>
            <person name="Gu W."/>
            <person name="Munk A.C.C."/>
            <person name="Teshima H."/>
            <person name="Xu Y."/>
            <person name="Chain P."/>
            <person name="Chen A."/>
            <person name="Krypides N."/>
            <person name="Mavromatis K."/>
            <person name="Markowitz V."/>
            <person name="Szeto E."/>
            <person name="Ivanova N."/>
            <person name="Mikhailova N."/>
            <person name="Ovchinnikova G."/>
            <person name="Pagani I."/>
            <person name="Pati A."/>
            <person name="Goodwin L."/>
            <person name="Peters L."/>
            <person name="Pitluck S."/>
            <person name="Woyke T."/>
            <person name="Kerfeld C."/>
        </authorList>
    </citation>
    <scope>NUCLEOTIDE SEQUENCE [LARGE SCALE GENOMIC DNA]</scope>
    <source>
        <strain evidence="4 5">PCC 9333</strain>
    </source>
</reference>
<dbReference type="OrthoDB" id="9812848at2"/>
<dbReference type="GO" id="GO:0030915">
    <property type="term" value="C:Smc5-Smc6 complex"/>
    <property type="evidence" value="ECO:0007669"/>
    <property type="project" value="TreeGrafter"/>
</dbReference>
<protein>
    <recommendedName>
        <fullName evidence="6">DUF3084 domain-containing protein</fullName>
    </recommendedName>
</protein>
<feature type="coiled-coil region" evidence="2">
    <location>
        <begin position="278"/>
        <end position="378"/>
    </location>
</feature>
<dbReference type="GO" id="GO:0003697">
    <property type="term" value="F:single-stranded DNA binding"/>
    <property type="evidence" value="ECO:0007669"/>
    <property type="project" value="TreeGrafter"/>
</dbReference>
<dbReference type="eggNOG" id="COG4372">
    <property type="taxonomic scope" value="Bacteria"/>
</dbReference>
<dbReference type="STRING" id="1173022.Cri9333_1406"/>
<evidence type="ECO:0000256" key="1">
    <source>
        <dbReference type="ARBA" id="ARBA00023054"/>
    </source>
</evidence>
<keyword evidence="3" id="KW-1133">Transmembrane helix</keyword>
<feature type="transmembrane region" description="Helical" evidence="3">
    <location>
        <begin position="6"/>
        <end position="26"/>
    </location>
</feature>
<dbReference type="Gene3D" id="1.10.287.1490">
    <property type="match status" value="1"/>
</dbReference>
<feature type="coiled-coil region" evidence="2">
    <location>
        <begin position="99"/>
        <end position="133"/>
    </location>
</feature>
<feature type="coiled-coil region" evidence="2">
    <location>
        <begin position="162"/>
        <end position="224"/>
    </location>
</feature>
<keyword evidence="3" id="KW-0812">Transmembrane</keyword>
<dbReference type="Gene3D" id="1.20.5.1070">
    <property type="entry name" value="Head and neck region of the ectodomain of NDV fusion glycoprotein"/>
    <property type="match status" value="1"/>
</dbReference>
<evidence type="ECO:0000313" key="5">
    <source>
        <dbReference type="Proteomes" id="UP000010472"/>
    </source>
</evidence>
<accession>K9VYQ7</accession>
<keyword evidence="5" id="KW-1185">Reference proteome</keyword>
<gene>
    <name evidence="4" type="ORF">Cri9333_1406</name>
</gene>
<evidence type="ECO:0000256" key="2">
    <source>
        <dbReference type="SAM" id="Coils"/>
    </source>
</evidence>